<name>A0A975T049_9ACTN</name>
<proteinExistence type="predicted"/>
<evidence type="ECO:0000313" key="3">
    <source>
        <dbReference type="Proteomes" id="UP000683575"/>
    </source>
</evidence>
<sequence length="158" mass="16181">MSLRPNRPGRNVAVVDVFDSRRPAPAPILGVDVGTGTSTPVPATALEDGHWTSPALDAATGSTTITVVVHRAGVPDVTSRTPWTVGETPGRTHAALVSTAPARAGLRLLAGLLGAAAVALWGTVLLGPRRRARRTADAVVGLAPRTADPVPTRAGDIR</sequence>
<keyword evidence="1" id="KW-0812">Transmembrane</keyword>
<evidence type="ECO:0000313" key="2">
    <source>
        <dbReference type="EMBL" id="QWZ09061.1"/>
    </source>
</evidence>
<dbReference type="RefSeq" id="WP_216940907.1">
    <property type="nucleotide sequence ID" value="NZ_CP077062.1"/>
</dbReference>
<dbReference type="Proteomes" id="UP000683575">
    <property type="component" value="Chromosome"/>
</dbReference>
<gene>
    <name evidence="2" type="ORF">KRR39_04355</name>
</gene>
<organism evidence="2 3">
    <name type="scientific">Nocardioides panacis</name>
    <dbReference type="NCBI Taxonomy" id="2849501"/>
    <lineage>
        <taxon>Bacteria</taxon>
        <taxon>Bacillati</taxon>
        <taxon>Actinomycetota</taxon>
        <taxon>Actinomycetes</taxon>
        <taxon>Propionibacteriales</taxon>
        <taxon>Nocardioidaceae</taxon>
        <taxon>Nocardioides</taxon>
    </lineage>
</organism>
<protein>
    <submittedName>
        <fullName evidence="2">Uncharacterized protein</fullName>
    </submittedName>
</protein>
<keyword evidence="1" id="KW-1133">Transmembrane helix</keyword>
<dbReference type="KEGG" id="nps:KRR39_04355"/>
<reference evidence="2" key="1">
    <citation type="submission" date="2021-06" db="EMBL/GenBank/DDBJ databases">
        <title>Complete genome sequence of Nocardioides sp. G188.</title>
        <authorList>
            <person name="Im W.-T."/>
        </authorList>
    </citation>
    <scope>NUCLEOTIDE SEQUENCE</scope>
    <source>
        <strain evidence="2">G188</strain>
    </source>
</reference>
<evidence type="ECO:0000256" key="1">
    <source>
        <dbReference type="SAM" id="Phobius"/>
    </source>
</evidence>
<accession>A0A975T049</accession>
<keyword evidence="1" id="KW-0472">Membrane</keyword>
<keyword evidence="3" id="KW-1185">Reference proteome</keyword>
<feature type="transmembrane region" description="Helical" evidence="1">
    <location>
        <begin position="106"/>
        <end position="126"/>
    </location>
</feature>
<dbReference type="EMBL" id="CP077062">
    <property type="protein sequence ID" value="QWZ09061.1"/>
    <property type="molecule type" value="Genomic_DNA"/>
</dbReference>
<dbReference type="AlphaFoldDB" id="A0A975T049"/>